<organism evidence="10 11">
    <name type="scientific">Arthrobacter parietis</name>
    <dbReference type="NCBI Taxonomy" id="271434"/>
    <lineage>
        <taxon>Bacteria</taxon>
        <taxon>Bacillati</taxon>
        <taxon>Actinomycetota</taxon>
        <taxon>Actinomycetes</taxon>
        <taxon>Micrococcales</taxon>
        <taxon>Micrococcaceae</taxon>
        <taxon>Arthrobacter</taxon>
    </lineage>
</organism>
<evidence type="ECO:0000256" key="4">
    <source>
        <dbReference type="ARBA" id="ARBA00022630"/>
    </source>
</evidence>
<keyword evidence="6" id="KW-0560">Oxidoreductase</keyword>
<evidence type="ECO:0000256" key="3">
    <source>
        <dbReference type="ARBA" id="ARBA00022575"/>
    </source>
</evidence>
<evidence type="ECO:0000256" key="1">
    <source>
        <dbReference type="ARBA" id="ARBA00001917"/>
    </source>
</evidence>
<evidence type="ECO:0000256" key="7">
    <source>
        <dbReference type="ARBA" id="ARBA00023033"/>
    </source>
</evidence>
<evidence type="ECO:0000313" key="11">
    <source>
        <dbReference type="Proteomes" id="UP001500974"/>
    </source>
</evidence>
<dbReference type="RefSeq" id="WP_346028666.1">
    <property type="nucleotide sequence ID" value="NZ_BAAAON010000003.1"/>
</dbReference>
<keyword evidence="5" id="KW-0288">FMN</keyword>
<dbReference type="InterPro" id="IPR004136">
    <property type="entry name" value="NMO"/>
</dbReference>
<dbReference type="Pfam" id="PF03060">
    <property type="entry name" value="NMO"/>
    <property type="match status" value="1"/>
</dbReference>
<evidence type="ECO:0000256" key="5">
    <source>
        <dbReference type="ARBA" id="ARBA00022643"/>
    </source>
</evidence>
<name>A0ABN3B0P3_9MICC</name>
<protein>
    <recommendedName>
        <fullName evidence="8">Propionate 3-nitronate monooxygenase</fullName>
    </recommendedName>
</protein>
<dbReference type="CDD" id="cd04730">
    <property type="entry name" value="NPD_like"/>
    <property type="match status" value="1"/>
</dbReference>
<gene>
    <name evidence="10" type="ORF">GCM10009784_28060</name>
</gene>
<keyword evidence="3" id="KW-0216">Detoxification</keyword>
<evidence type="ECO:0000256" key="2">
    <source>
        <dbReference type="ARBA" id="ARBA00009881"/>
    </source>
</evidence>
<dbReference type="PANTHER" id="PTHR42747">
    <property type="entry name" value="NITRONATE MONOOXYGENASE-RELATED"/>
    <property type="match status" value="1"/>
</dbReference>
<accession>A0ABN3B0P3</accession>
<keyword evidence="7 10" id="KW-0503">Monooxygenase</keyword>
<dbReference type="InterPro" id="IPR013785">
    <property type="entry name" value="Aldolase_TIM"/>
</dbReference>
<dbReference type="Proteomes" id="UP001500974">
    <property type="component" value="Unassembled WGS sequence"/>
</dbReference>
<sequence>MFDLRELDRPIIGAPMAGGPTTPELAAAVSNAGGLGFLAAGYRAPEDLETQLRSVSALSSGPVGVNLFVPDAFQPDVALLGAYRESLRPEAAALGAELGEPRYDDDGWDAKLSLVLDFRPAAVSFTFGCPDAAVLGRMADAGILPIVTVTTPVEAEYAVTAGARALAVQGPNAGGHRGTFDQRKAPASDPLENVLAAIRSRTAVPLAAGGGVSGPADVVRLRAAGADAVQVGTALLLSDEAGTNPLHRAALSEGRFAGTSLTRAYTGRYARGLTNRFIREHQDAPAGYPQLHYVTAPLRKAAVAQGNADVAHLWAGTGFASVRPGPAAEIIRSLA</sequence>
<reference evidence="10 11" key="1">
    <citation type="journal article" date="2019" name="Int. J. Syst. Evol. Microbiol.">
        <title>The Global Catalogue of Microorganisms (GCM) 10K type strain sequencing project: providing services to taxonomists for standard genome sequencing and annotation.</title>
        <authorList>
            <consortium name="The Broad Institute Genomics Platform"/>
            <consortium name="The Broad Institute Genome Sequencing Center for Infectious Disease"/>
            <person name="Wu L."/>
            <person name="Ma J."/>
        </authorList>
    </citation>
    <scope>NUCLEOTIDE SEQUENCE [LARGE SCALE GENOMIC DNA]</scope>
    <source>
        <strain evidence="10 11">JCM 14917</strain>
    </source>
</reference>
<proteinExistence type="inferred from homology"/>
<keyword evidence="4" id="KW-0285">Flavoprotein</keyword>
<dbReference type="SUPFAM" id="SSF51412">
    <property type="entry name" value="Inosine monophosphate dehydrogenase (IMPDH)"/>
    <property type="match status" value="1"/>
</dbReference>
<dbReference type="PANTHER" id="PTHR42747:SF3">
    <property type="entry name" value="NITRONATE MONOOXYGENASE-RELATED"/>
    <property type="match status" value="1"/>
</dbReference>
<comment type="catalytic activity">
    <reaction evidence="9">
        <text>3 propionate 3-nitronate + 3 O2 + H2O = 3 3-oxopropanoate + 2 nitrate + nitrite + H2O2 + 3 H(+)</text>
        <dbReference type="Rhea" id="RHEA:57332"/>
        <dbReference type="ChEBI" id="CHEBI:15377"/>
        <dbReference type="ChEBI" id="CHEBI:15378"/>
        <dbReference type="ChEBI" id="CHEBI:15379"/>
        <dbReference type="ChEBI" id="CHEBI:16240"/>
        <dbReference type="ChEBI" id="CHEBI:16301"/>
        <dbReference type="ChEBI" id="CHEBI:17632"/>
        <dbReference type="ChEBI" id="CHEBI:33190"/>
        <dbReference type="ChEBI" id="CHEBI:136067"/>
    </reaction>
</comment>
<dbReference type="Gene3D" id="3.20.20.70">
    <property type="entry name" value="Aldolase class I"/>
    <property type="match status" value="1"/>
</dbReference>
<evidence type="ECO:0000256" key="8">
    <source>
        <dbReference type="ARBA" id="ARBA00031155"/>
    </source>
</evidence>
<comment type="cofactor">
    <cofactor evidence="1">
        <name>FMN</name>
        <dbReference type="ChEBI" id="CHEBI:58210"/>
    </cofactor>
</comment>
<dbReference type="EMBL" id="BAAAON010000003">
    <property type="protein sequence ID" value="GAA2177428.1"/>
    <property type="molecule type" value="Genomic_DNA"/>
</dbReference>
<comment type="similarity">
    <text evidence="2">Belongs to the nitronate monooxygenase family. NMO class I subfamily.</text>
</comment>
<evidence type="ECO:0000313" key="10">
    <source>
        <dbReference type="EMBL" id="GAA2177428.1"/>
    </source>
</evidence>
<comment type="caution">
    <text evidence="10">The sequence shown here is derived from an EMBL/GenBank/DDBJ whole genome shotgun (WGS) entry which is preliminary data.</text>
</comment>
<evidence type="ECO:0000256" key="9">
    <source>
        <dbReference type="ARBA" id="ARBA00049401"/>
    </source>
</evidence>
<dbReference type="GO" id="GO:0004497">
    <property type="term" value="F:monooxygenase activity"/>
    <property type="evidence" value="ECO:0007669"/>
    <property type="project" value="UniProtKB-KW"/>
</dbReference>
<evidence type="ECO:0000256" key="6">
    <source>
        <dbReference type="ARBA" id="ARBA00023002"/>
    </source>
</evidence>
<keyword evidence="11" id="KW-1185">Reference proteome</keyword>